<dbReference type="OrthoDB" id="4555199at2"/>
<dbReference type="Gene3D" id="3.40.630.20">
    <property type="entry name" value="Peptidase C15, pyroglutamyl peptidase I-like"/>
    <property type="match status" value="1"/>
</dbReference>
<dbReference type="RefSeq" id="WP_054453746.1">
    <property type="nucleotide sequence ID" value="NZ_LHPH01000007.1"/>
</dbReference>
<name>A0A0N0M0R9_9GAMM</name>
<evidence type="ECO:0000256" key="1">
    <source>
        <dbReference type="SAM" id="SignalP"/>
    </source>
</evidence>
<dbReference type="EMBL" id="LHPH01000007">
    <property type="protein sequence ID" value="KPH63779.1"/>
    <property type="molecule type" value="Genomic_DNA"/>
</dbReference>
<evidence type="ECO:0000313" key="2">
    <source>
        <dbReference type="EMBL" id="KPH63779.1"/>
    </source>
</evidence>
<feature type="chain" id="PRO_5005855263" description="Pyroglutamyl peptidase" evidence="1">
    <location>
        <begin position="20"/>
        <end position="382"/>
    </location>
</feature>
<accession>A0A0N0M0R9</accession>
<dbReference type="STRING" id="187330.AMS58_02670"/>
<gene>
    <name evidence="2" type="ORF">ADS77_07625</name>
</gene>
<keyword evidence="1" id="KW-0732">Signal</keyword>
<keyword evidence="3" id="KW-1185">Reference proteome</keyword>
<reference evidence="2 3" key="1">
    <citation type="submission" date="2015-08" db="EMBL/GenBank/DDBJ databases">
        <title>Draft Genome Sequence of Pseudoalteromonas porphyrae UCD-SED14.</title>
        <authorList>
            <person name="Coil D.A."/>
            <person name="Jospin G."/>
            <person name="Lee R.D."/>
            <person name="Eisen J.A."/>
        </authorList>
    </citation>
    <scope>NUCLEOTIDE SEQUENCE [LARGE SCALE GENOMIC DNA]</scope>
    <source>
        <strain evidence="2 3">UCD-SED14</strain>
    </source>
</reference>
<comment type="caution">
    <text evidence="2">The sequence shown here is derived from an EMBL/GenBank/DDBJ whole genome shotgun (WGS) entry which is preliminary data.</text>
</comment>
<feature type="signal peptide" evidence="1">
    <location>
        <begin position="1"/>
        <end position="19"/>
    </location>
</feature>
<evidence type="ECO:0008006" key="4">
    <source>
        <dbReference type="Google" id="ProtNLM"/>
    </source>
</evidence>
<sequence>MIKQLLATSLMLSSFSTLSANLTVEELRLEKAATAMPQVLAAFSDDLTQFEHSWKSLKNFKQATDLIHDYSSQLWQDAKTRIVTSKSYDDRELYWARLLSSKIIRTTDTKFTLTPAEQNTLLTMLENGSRGRTDLAYSKSTKKKILLTGFDPFLLDRNINQSNPSGVAALLLDGQVITYKGISAEINTVMVPVRYEDFDQGIIEALLAPYYALNNVDMIVTVSMGGKDFDLERFPGKRRSVTAPDNANIVYGGTATAPKIPSLNERPLPGNEFVEFSLPVTQIQQAKGPFTINDNHKVITLEKAFEPNSLNKLKNAIAVKGGGGGYLSNEISYRSIRLRNELNSSIPTGHIHTPRIAQFEPETEAKIVKQIQAMLEKSLKAL</sequence>
<dbReference type="SUPFAM" id="SSF53182">
    <property type="entry name" value="Pyrrolidone carboxyl peptidase (pyroglutamate aminopeptidase)"/>
    <property type="match status" value="1"/>
</dbReference>
<organism evidence="2 3">
    <name type="scientific">Pseudoalteromonas porphyrae</name>
    <dbReference type="NCBI Taxonomy" id="187330"/>
    <lineage>
        <taxon>Bacteria</taxon>
        <taxon>Pseudomonadati</taxon>
        <taxon>Pseudomonadota</taxon>
        <taxon>Gammaproteobacteria</taxon>
        <taxon>Alteromonadales</taxon>
        <taxon>Pseudoalteromonadaceae</taxon>
        <taxon>Pseudoalteromonas</taxon>
    </lineage>
</organism>
<dbReference type="PATRIC" id="fig|187330.3.peg.3562"/>
<evidence type="ECO:0000313" key="3">
    <source>
        <dbReference type="Proteomes" id="UP000037848"/>
    </source>
</evidence>
<proteinExistence type="predicted"/>
<dbReference type="AlphaFoldDB" id="A0A0N0M0R9"/>
<protein>
    <recommendedName>
        <fullName evidence="4">Pyroglutamyl peptidase</fullName>
    </recommendedName>
</protein>
<dbReference type="Proteomes" id="UP000037848">
    <property type="component" value="Unassembled WGS sequence"/>
</dbReference>
<dbReference type="InterPro" id="IPR036440">
    <property type="entry name" value="Peptidase_C15-like_sf"/>
</dbReference>